<sequence>MAFHIRAFRASLVVSASLSLLSSPLPMIPNNPHRAFNLNRGIILRPLFPDQFVLICLPLVPPNTVFDIASVVPSPVSLLMSYPQIRKQIAMVRFREERRQLGKFKGPSQGNSRNKMK</sequence>
<protein>
    <submittedName>
        <fullName evidence="2">Uncharacterized protein</fullName>
    </submittedName>
</protein>
<keyword evidence="3" id="KW-1185">Reference proteome</keyword>
<dbReference type="Proteomes" id="UP001224890">
    <property type="component" value="Unassembled WGS sequence"/>
</dbReference>
<dbReference type="RefSeq" id="XP_060423231.1">
    <property type="nucleotide sequence ID" value="XM_060573036.1"/>
</dbReference>
<dbReference type="AlphaFoldDB" id="A0AAJ0A8J7"/>
<proteinExistence type="predicted"/>
<evidence type="ECO:0000313" key="2">
    <source>
        <dbReference type="EMBL" id="KAK1658467.1"/>
    </source>
</evidence>
<keyword evidence="1" id="KW-0732">Signal</keyword>
<dbReference type="EMBL" id="JAHMHR010000073">
    <property type="protein sequence ID" value="KAK1658467.1"/>
    <property type="molecule type" value="Genomic_DNA"/>
</dbReference>
<comment type="caution">
    <text evidence="2">The sequence shown here is derived from an EMBL/GenBank/DDBJ whole genome shotgun (WGS) entry which is preliminary data.</text>
</comment>
<accession>A0AAJ0A8J7</accession>
<dbReference type="GeneID" id="85457562"/>
<organism evidence="2 3">
    <name type="scientific">Colletotrichum godetiae</name>
    <dbReference type="NCBI Taxonomy" id="1209918"/>
    <lineage>
        <taxon>Eukaryota</taxon>
        <taxon>Fungi</taxon>
        <taxon>Dikarya</taxon>
        <taxon>Ascomycota</taxon>
        <taxon>Pezizomycotina</taxon>
        <taxon>Sordariomycetes</taxon>
        <taxon>Hypocreomycetidae</taxon>
        <taxon>Glomerellales</taxon>
        <taxon>Glomerellaceae</taxon>
        <taxon>Colletotrichum</taxon>
        <taxon>Colletotrichum acutatum species complex</taxon>
    </lineage>
</organism>
<evidence type="ECO:0000313" key="3">
    <source>
        <dbReference type="Proteomes" id="UP001224890"/>
    </source>
</evidence>
<evidence type="ECO:0000256" key="1">
    <source>
        <dbReference type="SAM" id="SignalP"/>
    </source>
</evidence>
<reference evidence="2" key="1">
    <citation type="submission" date="2021-06" db="EMBL/GenBank/DDBJ databases">
        <title>Comparative genomics, transcriptomics and evolutionary studies reveal genomic signatures of adaptation to plant cell wall in hemibiotrophic fungi.</title>
        <authorList>
            <consortium name="DOE Joint Genome Institute"/>
            <person name="Baroncelli R."/>
            <person name="Diaz J.F."/>
            <person name="Benocci T."/>
            <person name="Peng M."/>
            <person name="Battaglia E."/>
            <person name="Haridas S."/>
            <person name="Andreopoulos W."/>
            <person name="Labutti K."/>
            <person name="Pangilinan J."/>
            <person name="Floch G.L."/>
            <person name="Makela M.R."/>
            <person name="Henrissat B."/>
            <person name="Grigoriev I.V."/>
            <person name="Crouch J.A."/>
            <person name="De Vries R.P."/>
            <person name="Sukno S.A."/>
            <person name="Thon M.R."/>
        </authorList>
    </citation>
    <scope>NUCLEOTIDE SEQUENCE</scope>
    <source>
        <strain evidence="2">CBS 193.32</strain>
    </source>
</reference>
<feature type="chain" id="PRO_5042591227" evidence="1">
    <location>
        <begin position="23"/>
        <end position="117"/>
    </location>
</feature>
<gene>
    <name evidence="2" type="ORF">BDP55DRAFT_637827</name>
</gene>
<feature type="signal peptide" evidence="1">
    <location>
        <begin position="1"/>
        <end position="22"/>
    </location>
</feature>
<name>A0AAJ0A8J7_9PEZI</name>